<feature type="compositionally biased region" description="Basic residues" evidence="7">
    <location>
        <begin position="187"/>
        <end position="199"/>
    </location>
</feature>
<dbReference type="PRINTS" id="PR00929">
    <property type="entry name" value="ATHOOK"/>
</dbReference>
<evidence type="ECO:0000256" key="5">
    <source>
        <dbReference type="ARBA" id="ARBA00023163"/>
    </source>
</evidence>
<feature type="compositionally biased region" description="Acidic residues" evidence="7">
    <location>
        <begin position="290"/>
        <end position="318"/>
    </location>
</feature>
<feature type="region of interest" description="Disordered" evidence="7">
    <location>
        <begin position="34"/>
        <end position="536"/>
    </location>
</feature>
<dbReference type="GO" id="GO:0003677">
    <property type="term" value="F:DNA binding"/>
    <property type="evidence" value="ECO:0007669"/>
    <property type="project" value="UniProtKB-KW"/>
</dbReference>
<keyword evidence="9" id="KW-1185">Reference proteome</keyword>
<feature type="compositionally biased region" description="Acidic residues" evidence="7">
    <location>
        <begin position="406"/>
        <end position="428"/>
    </location>
</feature>
<evidence type="ECO:0000256" key="6">
    <source>
        <dbReference type="ARBA" id="ARBA00023242"/>
    </source>
</evidence>
<evidence type="ECO:0000313" key="9">
    <source>
        <dbReference type="Proteomes" id="UP000507470"/>
    </source>
</evidence>
<dbReference type="SMART" id="SM00384">
    <property type="entry name" value="AT_hook"/>
    <property type="match status" value="12"/>
</dbReference>
<reference evidence="8 9" key="1">
    <citation type="submission" date="2020-06" db="EMBL/GenBank/DDBJ databases">
        <authorList>
            <person name="Li R."/>
            <person name="Bekaert M."/>
        </authorList>
    </citation>
    <scope>NUCLEOTIDE SEQUENCE [LARGE SCALE GENOMIC DNA]</scope>
    <source>
        <strain evidence="9">wild</strain>
    </source>
</reference>
<evidence type="ECO:0000256" key="7">
    <source>
        <dbReference type="SAM" id="MobiDB-lite"/>
    </source>
</evidence>
<keyword evidence="3" id="KW-0805">Transcription regulation</keyword>
<feature type="compositionally biased region" description="Acidic residues" evidence="7">
    <location>
        <begin position="128"/>
        <end position="145"/>
    </location>
</feature>
<keyword evidence="4" id="KW-0238">DNA-binding</keyword>
<keyword evidence="6" id="KW-0539">Nucleus</keyword>
<dbReference type="GO" id="GO:0005634">
    <property type="term" value="C:nucleus"/>
    <property type="evidence" value="ECO:0007669"/>
    <property type="project" value="UniProtKB-SubCell"/>
</dbReference>
<feature type="compositionally biased region" description="Basic residues" evidence="7">
    <location>
        <begin position="71"/>
        <end position="85"/>
    </location>
</feature>
<feature type="compositionally biased region" description="Basic and acidic residues" evidence="7">
    <location>
        <begin position="204"/>
        <end position="221"/>
    </location>
</feature>
<evidence type="ECO:0000256" key="1">
    <source>
        <dbReference type="ARBA" id="ARBA00004123"/>
    </source>
</evidence>
<comment type="similarity">
    <text evidence="2">Belongs to the HMGA family.</text>
</comment>
<evidence type="ECO:0000256" key="4">
    <source>
        <dbReference type="ARBA" id="ARBA00023125"/>
    </source>
</evidence>
<protein>
    <submittedName>
        <fullName evidence="8">Uncharacterized protein</fullName>
    </submittedName>
</protein>
<evidence type="ECO:0000256" key="2">
    <source>
        <dbReference type="ARBA" id="ARBA00010812"/>
    </source>
</evidence>
<dbReference type="EMBL" id="CACVKT020006656">
    <property type="protein sequence ID" value="CAC5402952.1"/>
    <property type="molecule type" value="Genomic_DNA"/>
</dbReference>
<dbReference type="GO" id="GO:0006355">
    <property type="term" value="P:regulation of DNA-templated transcription"/>
    <property type="evidence" value="ECO:0007669"/>
    <property type="project" value="TreeGrafter"/>
</dbReference>
<dbReference type="PANTHER" id="PTHR23341:SF2">
    <property type="entry name" value="HIGH MOBILITY GROUP PROTEIN HMG-12"/>
    <property type="match status" value="1"/>
</dbReference>
<feature type="compositionally biased region" description="Basic and acidic residues" evidence="7">
    <location>
        <begin position="320"/>
        <end position="330"/>
    </location>
</feature>
<evidence type="ECO:0000313" key="8">
    <source>
        <dbReference type="EMBL" id="CAC5402952.1"/>
    </source>
</evidence>
<feature type="compositionally biased region" description="Basic and acidic residues" evidence="7">
    <location>
        <begin position="339"/>
        <end position="350"/>
    </location>
</feature>
<dbReference type="AlphaFoldDB" id="A0A6J8D6K5"/>
<dbReference type="PANTHER" id="PTHR23341">
    <property type="entry name" value="HIGH MOBILITY GROUP PROTEINS HMG-A AND C"/>
    <property type="match status" value="1"/>
</dbReference>
<feature type="compositionally biased region" description="Acidic residues" evidence="7">
    <location>
        <begin position="222"/>
        <end position="232"/>
    </location>
</feature>
<feature type="compositionally biased region" description="Basic and acidic residues" evidence="7">
    <location>
        <begin position="440"/>
        <end position="451"/>
    </location>
</feature>
<dbReference type="GO" id="GO:0010557">
    <property type="term" value="P:positive regulation of macromolecule biosynthetic process"/>
    <property type="evidence" value="ECO:0007669"/>
    <property type="project" value="UniProtKB-ARBA"/>
</dbReference>
<dbReference type="GO" id="GO:0003712">
    <property type="term" value="F:transcription coregulator activity"/>
    <property type="evidence" value="ECO:0007669"/>
    <property type="project" value="TreeGrafter"/>
</dbReference>
<organism evidence="8 9">
    <name type="scientific">Mytilus coruscus</name>
    <name type="common">Sea mussel</name>
    <dbReference type="NCBI Taxonomy" id="42192"/>
    <lineage>
        <taxon>Eukaryota</taxon>
        <taxon>Metazoa</taxon>
        <taxon>Spiralia</taxon>
        <taxon>Lophotrochozoa</taxon>
        <taxon>Mollusca</taxon>
        <taxon>Bivalvia</taxon>
        <taxon>Autobranchia</taxon>
        <taxon>Pteriomorphia</taxon>
        <taxon>Mytilida</taxon>
        <taxon>Mytiloidea</taxon>
        <taxon>Mytilidae</taxon>
        <taxon>Mytilinae</taxon>
        <taxon>Mytilus</taxon>
    </lineage>
</organism>
<comment type="subcellular location">
    <subcellularLocation>
        <location evidence="1">Nucleus</location>
    </subcellularLocation>
</comment>
<sequence>MVEDILKTNDTATEMEYSDVDGSEYNVIFNYDNESLSSKCPGRPPGAKHKLKDEQLLSLKKRYLGPGSPKKEKKDRRRPLKSSKMQKKESPTATKPGGRPKGSGKKYDENKTSLGKGDVSYTETVENILEEQSDSEIENMLDEEEQQVKKGRGRPRKIRDEEKDVHSVRKSPGRPMKNANEKYQVHVVKRSPGRPRKNPYQKQDASHTEDVGFSIEDHSDSENEYMLEAEEEQPVRKGRGRPRKIRDEEEDEQPKRSRVRPLKSTYGEEEVLSVRKSLGRSPKQAVFYTEDVEDVEDQSDSEYEYMSEEEEEQSDSEYEYMSKEEEEHPVKKGNGRPRKINDKDDKEQPIKKGRGRPRKISDEEEEEQPKKRSPGRPLKSTYGEDNTQSVRKSLGRSPKQAVNYTEDVEDIEEQSDNENEYMLEEEEEQPVKKGLGRPRIINDKDDKEQPKKKGRGRPRKIWDEEDEVQHKKRRPGRPLKSNYGEDNTQSVRKSLGRSPKHAVNYTEDVDDIKEQSDSENEYMLEEEEEQSDREYI</sequence>
<proteinExistence type="inferred from homology"/>
<keyword evidence="5" id="KW-0804">Transcription</keyword>
<dbReference type="InterPro" id="IPR017956">
    <property type="entry name" value="AT_hook_DNA-bd_motif"/>
</dbReference>
<accession>A0A6J8D6K5</accession>
<name>A0A6J8D6K5_MYTCO</name>
<dbReference type="Proteomes" id="UP000507470">
    <property type="component" value="Unassembled WGS sequence"/>
</dbReference>
<feature type="compositionally biased region" description="Basic and acidic residues" evidence="7">
    <location>
        <begin position="158"/>
        <end position="167"/>
    </location>
</feature>
<feature type="compositionally biased region" description="Acidic residues" evidence="7">
    <location>
        <begin position="507"/>
        <end position="536"/>
    </location>
</feature>
<gene>
    <name evidence="8" type="ORF">MCOR_36873</name>
</gene>
<evidence type="ECO:0000256" key="3">
    <source>
        <dbReference type="ARBA" id="ARBA00023015"/>
    </source>
</evidence>